<keyword evidence="3" id="KW-1185">Reference proteome</keyword>
<comment type="caution">
    <text evidence="2">The sequence shown here is derived from an EMBL/GenBank/DDBJ whole genome shotgun (WGS) entry which is preliminary data.</text>
</comment>
<protein>
    <submittedName>
        <fullName evidence="2">Cytochrome P450</fullName>
    </submittedName>
</protein>
<proteinExistence type="predicted"/>
<name>A0A5A7Q976_STRAF</name>
<dbReference type="EMBL" id="BKCP01005938">
    <property type="protein sequence ID" value="GER40611.1"/>
    <property type="molecule type" value="Genomic_DNA"/>
</dbReference>
<gene>
    <name evidence="2" type="ORF">STAS_17292</name>
</gene>
<reference evidence="3" key="1">
    <citation type="journal article" date="2019" name="Curr. Biol.">
        <title>Genome Sequence of Striga asiatica Provides Insight into the Evolution of Plant Parasitism.</title>
        <authorList>
            <person name="Yoshida S."/>
            <person name="Kim S."/>
            <person name="Wafula E.K."/>
            <person name="Tanskanen J."/>
            <person name="Kim Y.M."/>
            <person name="Honaas L."/>
            <person name="Yang Z."/>
            <person name="Spallek T."/>
            <person name="Conn C.E."/>
            <person name="Ichihashi Y."/>
            <person name="Cheong K."/>
            <person name="Cui S."/>
            <person name="Der J.P."/>
            <person name="Gundlach H."/>
            <person name="Jiao Y."/>
            <person name="Hori C."/>
            <person name="Ishida J.K."/>
            <person name="Kasahara H."/>
            <person name="Kiba T."/>
            <person name="Kim M.S."/>
            <person name="Koo N."/>
            <person name="Laohavisit A."/>
            <person name="Lee Y.H."/>
            <person name="Lumba S."/>
            <person name="McCourt P."/>
            <person name="Mortimer J.C."/>
            <person name="Mutuku J.M."/>
            <person name="Nomura T."/>
            <person name="Sasaki-Sekimoto Y."/>
            <person name="Seto Y."/>
            <person name="Wang Y."/>
            <person name="Wakatake T."/>
            <person name="Sakakibara H."/>
            <person name="Demura T."/>
            <person name="Yamaguchi S."/>
            <person name="Yoneyama K."/>
            <person name="Manabe R.I."/>
            <person name="Nelson D.C."/>
            <person name="Schulman A.H."/>
            <person name="Timko M.P."/>
            <person name="dePamphilis C.W."/>
            <person name="Choi D."/>
            <person name="Shirasu K."/>
        </authorList>
    </citation>
    <scope>NUCLEOTIDE SEQUENCE [LARGE SCALE GENOMIC DNA]</scope>
    <source>
        <strain evidence="3">cv. UVA1</strain>
    </source>
</reference>
<feature type="compositionally biased region" description="Basic residues" evidence="1">
    <location>
        <begin position="29"/>
        <end position="38"/>
    </location>
</feature>
<evidence type="ECO:0000313" key="2">
    <source>
        <dbReference type="EMBL" id="GER40611.1"/>
    </source>
</evidence>
<evidence type="ECO:0000313" key="3">
    <source>
        <dbReference type="Proteomes" id="UP000325081"/>
    </source>
</evidence>
<feature type="region of interest" description="Disordered" evidence="1">
    <location>
        <begin position="27"/>
        <end position="50"/>
    </location>
</feature>
<evidence type="ECO:0000256" key="1">
    <source>
        <dbReference type="SAM" id="MobiDB-lite"/>
    </source>
</evidence>
<dbReference type="Proteomes" id="UP000325081">
    <property type="component" value="Unassembled WGS sequence"/>
</dbReference>
<dbReference type="AlphaFoldDB" id="A0A5A7Q976"/>
<organism evidence="2 3">
    <name type="scientific">Striga asiatica</name>
    <name type="common">Asiatic witchweed</name>
    <name type="synonym">Buchnera asiatica</name>
    <dbReference type="NCBI Taxonomy" id="4170"/>
    <lineage>
        <taxon>Eukaryota</taxon>
        <taxon>Viridiplantae</taxon>
        <taxon>Streptophyta</taxon>
        <taxon>Embryophyta</taxon>
        <taxon>Tracheophyta</taxon>
        <taxon>Spermatophyta</taxon>
        <taxon>Magnoliopsida</taxon>
        <taxon>eudicotyledons</taxon>
        <taxon>Gunneridae</taxon>
        <taxon>Pentapetalae</taxon>
        <taxon>asterids</taxon>
        <taxon>lamiids</taxon>
        <taxon>Lamiales</taxon>
        <taxon>Orobanchaceae</taxon>
        <taxon>Buchnereae</taxon>
        <taxon>Striga</taxon>
    </lineage>
</organism>
<accession>A0A5A7Q976</accession>
<sequence>MTGKSCFSHKHGQHLLLHPRLRLSIPKSRSFRRSRPPHPSKTCLMNSDNVSAGDSRLESRGIEAEIPAIVVASGTVQVLEKWRAHLLLVNEDRHGEVLLADKAAPTNLLLLVSPSAGRGCSRVDGLRTYGKSQMELRTCYSPFDRPGKSMAAARWEKSRPEACDERGSRADGLFVRWLLWRTSGYSCG</sequence>